<dbReference type="PANTHER" id="PTHR30183:SF3">
    <property type="entry name" value="MOLYBDENUM TRANSPORT SYSTEM PERMEASE PROTEIN MODB"/>
    <property type="match status" value="1"/>
</dbReference>
<dbReference type="PhylomeDB" id="Q1ASR0"/>
<feature type="transmembrane region" description="Helical" evidence="9">
    <location>
        <begin position="189"/>
        <end position="211"/>
    </location>
</feature>
<keyword evidence="3 9" id="KW-0813">Transport</keyword>
<comment type="similarity">
    <text evidence="2 10">Belongs to the binding-protein-dependent transport system permease family. CysTW subfamily.</text>
</comment>
<accession>Q1ASR0</accession>
<dbReference type="InterPro" id="IPR035906">
    <property type="entry name" value="MetI-like_sf"/>
</dbReference>
<dbReference type="InterPro" id="IPR011867">
    <property type="entry name" value="ModB_ABC"/>
</dbReference>
<dbReference type="Pfam" id="PF00528">
    <property type="entry name" value="BPD_transp_1"/>
    <property type="match status" value="1"/>
</dbReference>
<dbReference type="InterPro" id="IPR006469">
    <property type="entry name" value="NifC_ABC_porter"/>
</dbReference>
<name>Q1ASR0_RUBXD</name>
<dbReference type="STRING" id="266117.Rxyl_2651"/>
<feature type="transmembrane region" description="Helical" evidence="9">
    <location>
        <begin position="103"/>
        <end position="124"/>
    </location>
</feature>
<dbReference type="CDD" id="cd06261">
    <property type="entry name" value="TM_PBP2"/>
    <property type="match status" value="1"/>
</dbReference>
<dbReference type="PROSITE" id="PS50928">
    <property type="entry name" value="ABC_TM1"/>
    <property type="match status" value="1"/>
</dbReference>
<feature type="transmembrane region" description="Helical" evidence="9">
    <location>
        <begin position="136"/>
        <end position="161"/>
    </location>
</feature>
<comment type="subcellular location">
    <subcellularLocation>
        <location evidence="1 9">Cell membrane</location>
        <topology evidence="1 9">Multi-pass membrane protein</topology>
    </subcellularLocation>
</comment>
<keyword evidence="6 9" id="KW-0812">Transmembrane</keyword>
<feature type="domain" description="ABC transmembrane type-1" evidence="11">
    <location>
        <begin position="65"/>
        <end position="265"/>
    </location>
</feature>
<keyword evidence="13" id="KW-1185">Reference proteome</keyword>
<dbReference type="HOGENOM" id="CLU_016047_14_1_11"/>
<dbReference type="GO" id="GO:0005886">
    <property type="term" value="C:plasma membrane"/>
    <property type="evidence" value="ECO:0007669"/>
    <property type="project" value="UniProtKB-SubCell"/>
</dbReference>
<dbReference type="NCBIfam" id="TIGR01581">
    <property type="entry name" value="Mo_ABC_porter"/>
    <property type="match status" value="1"/>
</dbReference>
<evidence type="ECO:0000259" key="11">
    <source>
        <dbReference type="PROSITE" id="PS50928"/>
    </source>
</evidence>
<evidence type="ECO:0000256" key="4">
    <source>
        <dbReference type="ARBA" id="ARBA00022475"/>
    </source>
</evidence>
<feature type="transmembrane region" description="Helical" evidence="9">
    <location>
        <begin position="65"/>
        <end position="91"/>
    </location>
</feature>
<dbReference type="RefSeq" id="WP_011565577.1">
    <property type="nucleotide sequence ID" value="NC_008148.1"/>
</dbReference>
<feature type="transmembrane region" description="Helical" evidence="9">
    <location>
        <begin position="20"/>
        <end position="45"/>
    </location>
</feature>
<feature type="transmembrane region" description="Helical" evidence="9">
    <location>
        <begin position="248"/>
        <end position="267"/>
    </location>
</feature>
<keyword evidence="4 10" id="KW-1003">Cell membrane</keyword>
<keyword evidence="8 9" id="KW-0472">Membrane</keyword>
<dbReference type="Gene3D" id="1.10.3720.10">
    <property type="entry name" value="MetI-like"/>
    <property type="match status" value="1"/>
</dbReference>
<dbReference type="SUPFAM" id="SSF161098">
    <property type="entry name" value="MetI-like"/>
    <property type="match status" value="1"/>
</dbReference>
<evidence type="ECO:0000313" key="13">
    <source>
        <dbReference type="Proteomes" id="UP000006637"/>
    </source>
</evidence>
<evidence type="ECO:0000256" key="5">
    <source>
        <dbReference type="ARBA" id="ARBA00022505"/>
    </source>
</evidence>
<proteinExistence type="inferred from homology"/>
<evidence type="ECO:0000256" key="1">
    <source>
        <dbReference type="ARBA" id="ARBA00004651"/>
    </source>
</evidence>
<reference evidence="12 13" key="1">
    <citation type="submission" date="2006-06" db="EMBL/GenBank/DDBJ databases">
        <title>Complete sequence of Rubrobacter xylanophilus DSM 9941.</title>
        <authorList>
            <consortium name="US DOE Joint Genome Institute"/>
            <person name="Copeland A."/>
            <person name="Lucas S."/>
            <person name="Lapidus A."/>
            <person name="Barry K."/>
            <person name="Detter J.C."/>
            <person name="Glavina del Rio T."/>
            <person name="Hammon N."/>
            <person name="Israni S."/>
            <person name="Dalin E."/>
            <person name="Tice H."/>
            <person name="Pitluck S."/>
            <person name="Munk A.C."/>
            <person name="Brettin T."/>
            <person name="Bruce D."/>
            <person name="Han C."/>
            <person name="Tapia R."/>
            <person name="Gilna P."/>
            <person name="Schmutz J."/>
            <person name="Larimer F."/>
            <person name="Land M."/>
            <person name="Hauser L."/>
            <person name="Kyrpides N."/>
            <person name="Lykidis A."/>
            <person name="da Costa M.S."/>
            <person name="Rainey F.A."/>
            <person name="Empadinhas N."/>
            <person name="Jolivet E."/>
            <person name="Battista J.R."/>
            <person name="Richardson P."/>
        </authorList>
    </citation>
    <scope>NUCLEOTIDE SEQUENCE [LARGE SCALE GENOMIC DNA]</scope>
    <source>
        <strain evidence="13">DSM 9941 / JCM 11954 / NBRC 16129 / PRD-1</strain>
    </source>
</reference>
<gene>
    <name evidence="12" type="ordered locus">Rxyl_2651</name>
</gene>
<evidence type="ECO:0000256" key="3">
    <source>
        <dbReference type="ARBA" id="ARBA00022448"/>
    </source>
</evidence>
<keyword evidence="5 10" id="KW-0500">Molybdenum</keyword>
<dbReference type="GO" id="GO:0015098">
    <property type="term" value="F:molybdate ion transmembrane transporter activity"/>
    <property type="evidence" value="ECO:0007669"/>
    <property type="project" value="UniProtKB-UniRule"/>
</dbReference>
<organism evidence="12 13">
    <name type="scientific">Rubrobacter xylanophilus (strain DSM 9941 / JCM 11954 / NBRC 16129 / PRD-1)</name>
    <dbReference type="NCBI Taxonomy" id="266117"/>
    <lineage>
        <taxon>Bacteria</taxon>
        <taxon>Bacillati</taxon>
        <taxon>Actinomycetota</taxon>
        <taxon>Rubrobacteria</taxon>
        <taxon>Rubrobacterales</taxon>
        <taxon>Rubrobacteraceae</taxon>
        <taxon>Rubrobacter</taxon>
    </lineage>
</organism>
<dbReference type="KEGG" id="rxy:Rxyl_2651"/>
<dbReference type="EMBL" id="CP000386">
    <property type="protein sequence ID" value="ABG05568.1"/>
    <property type="molecule type" value="Genomic_DNA"/>
</dbReference>
<dbReference type="Proteomes" id="UP000006637">
    <property type="component" value="Chromosome"/>
</dbReference>
<comment type="function">
    <text evidence="10">Part of the binding-protein-dependent transport system for molybdenum; probably responsible for the translocation of the substrate across the membrane.</text>
</comment>
<dbReference type="PANTHER" id="PTHR30183">
    <property type="entry name" value="MOLYBDENUM TRANSPORT SYSTEM PERMEASE PROTEIN MODB"/>
    <property type="match status" value="1"/>
</dbReference>
<dbReference type="NCBIfam" id="TIGR02141">
    <property type="entry name" value="modB_ABC"/>
    <property type="match status" value="1"/>
</dbReference>
<evidence type="ECO:0000256" key="6">
    <source>
        <dbReference type="ARBA" id="ARBA00022692"/>
    </source>
</evidence>
<evidence type="ECO:0000256" key="10">
    <source>
        <dbReference type="RuleBase" id="RU365097"/>
    </source>
</evidence>
<evidence type="ECO:0000313" key="12">
    <source>
        <dbReference type="EMBL" id="ABG05568.1"/>
    </source>
</evidence>
<dbReference type="InterPro" id="IPR000515">
    <property type="entry name" value="MetI-like"/>
</dbReference>
<dbReference type="eggNOG" id="COG0555">
    <property type="taxonomic scope" value="Bacteria"/>
</dbReference>
<sequence>MRSGKHDRRSAPALSGREWLASGLMVGALGLLAGFVAVPILSLVLWTVREDSWHAMASPVALEALVLSVKTTSATMVLLVLVGTPAAYLLARKDFPGARALNTLVELPVVLPPSAAGIALLLAFGRSGLLGERLYAFGIELSFTTVAVVMAEVFVAAPFYVRQAATGFLSVDRSIEEAALVDGADRVRAFFSVTVPLAFPALVAGAITAWARALGEFGATIIFAGNFRGITQTIPLAIYSEFQRNIDAAVALSVLVLGFAFTVILAVRHLTRRATEQRG</sequence>
<evidence type="ECO:0000256" key="8">
    <source>
        <dbReference type="ARBA" id="ARBA00023136"/>
    </source>
</evidence>
<keyword evidence="7 9" id="KW-1133">Transmembrane helix</keyword>
<evidence type="ECO:0000256" key="2">
    <source>
        <dbReference type="ARBA" id="ARBA00007069"/>
    </source>
</evidence>
<protein>
    <recommendedName>
        <fullName evidence="10">Molybdenum transport system permease</fullName>
    </recommendedName>
</protein>
<evidence type="ECO:0000256" key="9">
    <source>
        <dbReference type="RuleBase" id="RU363032"/>
    </source>
</evidence>
<dbReference type="AlphaFoldDB" id="Q1ASR0"/>
<evidence type="ECO:0000256" key="7">
    <source>
        <dbReference type="ARBA" id="ARBA00022989"/>
    </source>
</evidence>